<evidence type="ECO:0000313" key="2">
    <source>
        <dbReference type="EMBL" id="KHO01186.1"/>
    </source>
</evidence>
<organism evidence="2 3">
    <name type="scientific">Metarhizium album (strain ARSEF 1941)</name>
    <dbReference type="NCBI Taxonomy" id="1081103"/>
    <lineage>
        <taxon>Eukaryota</taxon>
        <taxon>Fungi</taxon>
        <taxon>Dikarya</taxon>
        <taxon>Ascomycota</taxon>
        <taxon>Pezizomycotina</taxon>
        <taxon>Sordariomycetes</taxon>
        <taxon>Hypocreomycetidae</taxon>
        <taxon>Hypocreales</taxon>
        <taxon>Clavicipitaceae</taxon>
        <taxon>Metarhizium</taxon>
    </lineage>
</organism>
<feature type="region of interest" description="Disordered" evidence="1">
    <location>
        <begin position="37"/>
        <end position="81"/>
    </location>
</feature>
<evidence type="ECO:0000313" key="3">
    <source>
        <dbReference type="Proteomes" id="UP000030816"/>
    </source>
</evidence>
<reference evidence="2 3" key="1">
    <citation type="journal article" date="2014" name="Proc. Natl. Acad. Sci. U.S.A.">
        <title>Trajectory and genomic determinants of fungal-pathogen speciation and host adaptation.</title>
        <authorList>
            <person name="Hu X."/>
            <person name="Xiao G."/>
            <person name="Zheng P."/>
            <person name="Shang Y."/>
            <person name="Su Y."/>
            <person name="Zhang X."/>
            <person name="Liu X."/>
            <person name="Zhan S."/>
            <person name="St Leger R.J."/>
            <person name="Wang C."/>
        </authorList>
    </citation>
    <scope>NUCLEOTIDE SEQUENCE [LARGE SCALE GENOMIC DNA]</scope>
    <source>
        <strain evidence="2 3">ARSEF 1941</strain>
    </source>
</reference>
<accession>A0A0B2X7C2</accession>
<keyword evidence="3" id="KW-1185">Reference proteome</keyword>
<evidence type="ECO:0000256" key="1">
    <source>
        <dbReference type="SAM" id="MobiDB-lite"/>
    </source>
</evidence>
<feature type="compositionally biased region" description="Acidic residues" evidence="1">
    <location>
        <begin position="61"/>
        <end position="72"/>
    </location>
</feature>
<proteinExistence type="predicted"/>
<comment type="caution">
    <text evidence="2">The sequence shown here is derived from an EMBL/GenBank/DDBJ whole genome shotgun (WGS) entry which is preliminary data.</text>
</comment>
<dbReference type="Proteomes" id="UP000030816">
    <property type="component" value="Unassembled WGS sequence"/>
</dbReference>
<name>A0A0B2X7C2_METAS</name>
<gene>
    <name evidence="2" type="ORF">MAM_00187</name>
</gene>
<dbReference type="RefSeq" id="XP_040682251.1">
    <property type="nucleotide sequence ID" value="XM_040818987.1"/>
</dbReference>
<dbReference type="STRING" id="1081103.A0A0B2X7C2"/>
<protein>
    <submittedName>
        <fullName evidence="2">Uncharacterized protein</fullName>
    </submittedName>
</protein>
<dbReference type="AlphaFoldDB" id="A0A0B2X7C2"/>
<dbReference type="EMBL" id="AZHE01000001">
    <property type="protein sequence ID" value="KHO01186.1"/>
    <property type="molecule type" value="Genomic_DNA"/>
</dbReference>
<dbReference type="GeneID" id="63734642"/>
<dbReference type="OrthoDB" id="4925544at2759"/>
<sequence length="560" mass="61688">MRAATPAEDSGMAESAFELISSIDVEDQDENYIESISESVGSLDCPRPDDVQSLAGTERTFDDESLADEEVEDPPRSTEREGATEFINDETALVHHFADASESGEEDGQSRCSLDYTQQSLKTPSILTPEASKVIERALESTNNETPTPTVRFRHWTGIVREGLSRTWEYATDATAAALPGLLFAVVFGLLSSLLRPPTVEFTRPAETVATSAITATTRPIVLYTKQTTSTATAAHDTVSVKGMGLISIKDQAANEWPFGPKRPDIQFSPLGHGAIMVHVASHVQKTWLKKKTCLSITATRIGEAVEMEFYPSEDGFLVKFPKKEAFGVVKVLVEATCRPAVTKAVKVHFGKGIIEEAYERTRNLAHDISELVPVAAQEAERCLVGAKKSFGAVSDTLASGMVTVSDTLMGRIETSSVKMKELLSHLPSVSTGYAAEVVNRVPQTLESMYKLAMEAGASHNIKLNVQDGILDAQLYFLRTRISARMWWLKVTGQIAEYDEYGKKAKDFMAKRRREGRNKIQGLFRDDGGKDHAFCGRTKRNWCKLNYRKGRDICLCKVEA</sequence>
<dbReference type="HOGENOM" id="CLU_430823_0_0_1"/>